<evidence type="ECO:0000259" key="1">
    <source>
        <dbReference type="Pfam" id="PF07238"/>
    </source>
</evidence>
<dbReference type="Pfam" id="PF07238">
    <property type="entry name" value="PilZ"/>
    <property type="match status" value="1"/>
</dbReference>
<feature type="domain" description="PilZ" evidence="1">
    <location>
        <begin position="6"/>
        <end position="94"/>
    </location>
</feature>
<evidence type="ECO:0000313" key="3">
    <source>
        <dbReference type="Proteomes" id="UP001597337"/>
    </source>
</evidence>
<dbReference type="Gene3D" id="2.40.10.220">
    <property type="entry name" value="predicted glycosyltransferase like domains"/>
    <property type="match status" value="1"/>
</dbReference>
<organism evidence="2 3">
    <name type="scientific">Thiorhodococcus fuscus</name>
    <dbReference type="NCBI Taxonomy" id="527200"/>
    <lineage>
        <taxon>Bacteria</taxon>
        <taxon>Pseudomonadati</taxon>
        <taxon>Pseudomonadota</taxon>
        <taxon>Gammaproteobacteria</taxon>
        <taxon>Chromatiales</taxon>
        <taxon>Chromatiaceae</taxon>
        <taxon>Thiorhodococcus</taxon>
    </lineage>
</organism>
<sequence>MLLDDERRDFMRLVAETEVSITRLTSGQVIAAKLINLSASGCAFYTDKILDPGEELEILVRSPSERIDPLRRPARVARVSQGESQHMVGVEFLNDLN</sequence>
<comment type="caution">
    <text evidence="2">The sequence shown here is derived from an EMBL/GenBank/DDBJ whole genome shotgun (WGS) entry which is preliminary data.</text>
</comment>
<evidence type="ECO:0000313" key="2">
    <source>
        <dbReference type="EMBL" id="MFD2112914.1"/>
    </source>
</evidence>
<keyword evidence="3" id="KW-1185">Reference proteome</keyword>
<name>A0ABW4YA56_9GAMM</name>
<dbReference type="EMBL" id="JBHUHX010000039">
    <property type="protein sequence ID" value="MFD2112914.1"/>
    <property type="molecule type" value="Genomic_DNA"/>
</dbReference>
<dbReference type="InterPro" id="IPR009875">
    <property type="entry name" value="PilZ_domain"/>
</dbReference>
<proteinExistence type="predicted"/>
<dbReference type="RefSeq" id="WP_386027540.1">
    <property type="nucleotide sequence ID" value="NZ_JBHUHX010000039.1"/>
</dbReference>
<gene>
    <name evidence="2" type="ORF">ACFSJC_13780</name>
</gene>
<dbReference type="Proteomes" id="UP001597337">
    <property type="component" value="Unassembled WGS sequence"/>
</dbReference>
<reference evidence="3" key="1">
    <citation type="journal article" date="2019" name="Int. J. Syst. Evol. Microbiol.">
        <title>The Global Catalogue of Microorganisms (GCM) 10K type strain sequencing project: providing services to taxonomists for standard genome sequencing and annotation.</title>
        <authorList>
            <consortium name="The Broad Institute Genomics Platform"/>
            <consortium name="The Broad Institute Genome Sequencing Center for Infectious Disease"/>
            <person name="Wu L."/>
            <person name="Ma J."/>
        </authorList>
    </citation>
    <scope>NUCLEOTIDE SEQUENCE [LARGE SCALE GENOMIC DNA]</scope>
    <source>
        <strain evidence="3">KACC 12597</strain>
    </source>
</reference>
<protein>
    <submittedName>
        <fullName evidence="2">PilZ domain-containing protein</fullName>
    </submittedName>
</protein>
<accession>A0ABW4YA56</accession>
<dbReference type="SUPFAM" id="SSF141371">
    <property type="entry name" value="PilZ domain-like"/>
    <property type="match status" value="1"/>
</dbReference>